<proteinExistence type="predicted"/>
<protein>
    <submittedName>
        <fullName evidence="1">Uncharacterized protein</fullName>
    </submittedName>
</protein>
<evidence type="ECO:0000313" key="2">
    <source>
        <dbReference type="Proteomes" id="UP000316921"/>
    </source>
</evidence>
<sequence>MDRKQIDVECPSCNSRLAVDVLTATVVRWAAAPEAGAMGPGTAGTPKLTEADWSAAMSRMSSRKERSGEAFEAAFSKEQERTRDLDDLFDRAAQRAGAKENQREEAWDRTNPTKALPAEGQRARWRIEEAAGSGDRRVLSLLSADPTAHGDEVELAVLPGAEALAAELIEAGFRPVEVACTWWAPVDPGAAEASGGLQPRTDPGGEVAVLEGLPLPSPAAKSVAQRAERARAAAGALGARRIALRGLAVGAQEDELAACGFSISHHVQRWRRR</sequence>
<reference evidence="1 2" key="1">
    <citation type="submission" date="2019-02" db="EMBL/GenBank/DDBJ databases">
        <title>Deep-cultivation of Planctomycetes and their phenomic and genomic characterization uncovers novel biology.</title>
        <authorList>
            <person name="Wiegand S."/>
            <person name="Jogler M."/>
            <person name="Boedeker C."/>
            <person name="Pinto D."/>
            <person name="Vollmers J."/>
            <person name="Rivas-Marin E."/>
            <person name="Kohn T."/>
            <person name="Peeters S.H."/>
            <person name="Heuer A."/>
            <person name="Rast P."/>
            <person name="Oberbeckmann S."/>
            <person name="Bunk B."/>
            <person name="Jeske O."/>
            <person name="Meyerdierks A."/>
            <person name="Storesund J.E."/>
            <person name="Kallscheuer N."/>
            <person name="Luecker S."/>
            <person name="Lage O.M."/>
            <person name="Pohl T."/>
            <person name="Merkel B.J."/>
            <person name="Hornburger P."/>
            <person name="Mueller R.-W."/>
            <person name="Bruemmer F."/>
            <person name="Labrenz M."/>
            <person name="Spormann A.M."/>
            <person name="Op den Camp H."/>
            <person name="Overmann J."/>
            <person name="Amann R."/>
            <person name="Jetten M.S.M."/>
            <person name="Mascher T."/>
            <person name="Medema M.H."/>
            <person name="Devos D.P."/>
            <person name="Kaster A.-K."/>
            <person name="Ovreas L."/>
            <person name="Rohde M."/>
            <person name="Galperin M.Y."/>
            <person name="Jogler C."/>
        </authorList>
    </citation>
    <scope>NUCLEOTIDE SEQUENCE [LARGE SCALE GENOMIC DNA]</scope>
    <source>
        <strain evidence="1 2">Pla133</strain>
    </source>
</reference>
<gene>
    <name evidence="1" type="ORF">Pla133_08900</name>
</gene>
<dbReference type="AlphaFoldDB" id="A0A518BFR7"/>
<accession>A0A518BFR7</accession>
<organism evidence="1 2">
    <name type="scientific">Engelhardtia mirabilis</name>
    <dbReference type="NCBI Taxonomy" id="2528011"/>
    <lineage>
        <taxon>Bacteria</taxon>
        <taxon>Pseudomonadati</taxon>
        <taxon>Planctomycetota</taxon>
        <taxon>Planctomycetia</taxon>
        <taxon>Planctomycetia incertae sedis</taxon>
        <taxon>Engelhardtia</taxon>
    </lineage>
</organism>
<name>A0A518BFR7_9BACT</name>
<keyword evidence="2" id="KW-1185">Reference proteome</keyword>
<evidence type="ECO:0000313" key="1">
    <source>
        <dbReference type="EMBL" id="QDU65824.1"/>
    </source>
</evidence>
<dbReference type="Proteomes" id="UP000316921">
    <property type="component" value="Chromosome"/>
</dbReference>
<dbReference type="EMBL" id="CP036287">
    <property type="protein sequence ID" value="QDU65824.1"/>
    <property type="molecule type" value="Genomic_DNA"/>
</dbReference>
<dbReference type="RefSeq" id="WP_145062812.1">
    <property type="nucleotide sequence ID" value="NZ_CP036287.1"/>
</dbReference>
<dbReference type="KEGG" id="pbap:Pla133_08900"/>